<evidence type="ECO:0000256" key="1">
    <source>
        <dbReference type="SAM" id="MobiDB-lite"/>
    </source>
</evidence>
<dbReference type="EMBL" id="BRXW01000119">
    <property type="protein sequence ID" value="GMI08108.1"/>
    <property type="molecule type" value="Genomic_DNA"/>
</dbReference>
<name>A0A9W7FAQ1_9STRA</name>
<feature type="region of interest" description="Disordered" evidence="1">
    <location>
        <begin position="178"/>
        <end position="214"/>
    </location>
</feature>
<feature type="compositionally biased region" description="Basic and acidic residues" evidence="1">
    <location>
        <begin position="179"/>
        <end position="189"/>
    </location>
</feature>
<accession>A0A9W7FAQ1</accession>
<reference evidence="4" key="1">
    <citation type="journal article" date="2023" name="Commun. Biol.">
        <title>Genome analysis of Parmales, the sister group of diatoms, reveals the evolutionary specialization of diatoms from phago-mixotrophs to photoautotrophs.</title>
        <authorList>
            <person name="Ban H."/>
            <person name="Sato S."/>
            <person name="Yoshikawa S."/>
            <person name="Yamada K."/>
            <person name="Nakamura Y."/>
            <person name="Ichinomiya M."/>
            <person name="Sato N."/>
            <person name="Blanc-Mathieu R."/>
            <person name="Endo H."/>
            <person name="Kuwata A."/>
            <person name="Ogata H."/>
        </authorList>
    </citation>
    <scope>NUCLEOTIDE SEQUENCE [LARGE SCALE GENOMIC DNA]</scope>
    <source>
        <strain evidence="4">NIES 3700</strain>
    </source>
</reference>
<organism evidence="3 4">
    <name type="scientific">Triparma laevis f. longispina</name>
    <dbReference type="NCBI Taxonomy" id="1714387"/>
    <lineage>
        <taxon>Eukaryota</taxon>
        <taxon>Sar</taxon>
        <taxon>Stramenopiles</taxon>
        <taxon>Ochrophyta</taxon>
        <taxon>Bolidophyceae</taxon>
        <taxon>Parmales</taxon>
        <taxon>Triparmaceae</taxon>
        <taxon>Triparma</taxon>
    </lineage>
</organism>
<gene>
    <name evidence="3" type="ORF">TrLO_g14296</name>
</gene>
<proteinExistence type="predicted"/>
<evidence type="ECO:0000313" key="3">
    <source>
        <dbReference type="EMBL" id="GMI08108.1"/>
    </source>
</evidence>
<dbReference type="PANTHER" id="PTHR42339">
    <property type="entry name" value="HISTONE H1"/>
    <property type="match status" value="1"/>
</dbReference>
<dbReference type="Proteomes" id="UP001165122">
    <property type="component" value="Unassembled WGS sequence"/>
</dbReference>
<feature type="domain" description="DUF7726" evidence="2">
    <location>
        <begin position="104"/>
        <end position="177"/>
    </location>
</feature>
<feature type="region of interest" description="Disordered" evidence="1">
    <location>
        <begin position="1"/>
        <end position="87"/>
    </location>
</feature>
<feature type="region of interest" description="Disordered" evidence="1">
    <location>
        <begin position="322"/>
        <end position="359"/>
    </location>
</feature>
<dbReference type="AlphaFoldDB" id="A0A9W7FAQ1"/>
<feature type="compositionally biased region" description="Pro residues" evidence="1">
    <location>
        <begin position="11"/>
        <end position="38"/>
    </location>
</feature>
<dbReference type="PANTHER" id="PTHR42339:SF1">
    <property type="entry name" value="HISTONE H1"/>
    <property type="match status" value="1"/>
</dbReference>
<dbReference type="Pfam" id="PF24852">
    <property type="entry name" value="DUF7726"/>
    <property type="match status" value="1"/>
</dbReference>
<feature type="compositionally biased region" description="Pro residues" evidence="1">
    <location>
        <begin position="322"/>
        <end position="356"/>
    </location>
</feature>
<comment type="caution">
    <text evidence="3">The sequence shown here is derived from an EMBL/GenBank/DDBJ whole genome shotgun (WGS) entry which is preliminary data.</text>
</comment>
<evidence type="ECO:0000313" key="4">
    <source>
        <dbReference type="Proteomes" id="UP001165122"/>
    </source>
</evidence>
<protein>
    <recommendedName>
        <fullName evidence="2">DUF7726 domain-containing protein</fullName>
    </recommendedName>
</protein>
<sequence>MVKAGESQQTPPAPTPVNPTAPPPQAPTPPAPTPPAPTVKPDHSTTTTTNTNTPSSGASSDPNHDPKHSPPVKVQTPKSKNSKKSRNDLLLSKICQIELQDSRVFDTCDEVREKAQSFITLHKCSRASFLRALCQNNAVKPNSWKAFVGFKGEFAGANNRSYYLAYFFLEKLRVLQGEPKSKSRTDSEKSFPQGRPFTHSRDEEGAKNPNQVQKMQLSQMPPLATPNYQIPNVVTSSLAVPAPTVPPLAPLPMPSIPPLASSSYTTNYPSSVPPAPVPVIPMPPVPTIPGVPAIPHAPIPPIPGVPGVPGIIIPTIPPPQPQTALPVPTPAPIIPATIQPPPAIPMPPPTIPPPQPTSGAVEALLALEENK</sequence>
<keyword evidence="4" id="KW-1185">Reference proteome</keyword>
<dbReference type="OrthoDB" id="2592504at2759"/>
<dbReference type="InterPro" id="IPR056143">
    <property type="entry name" value="DUF7726"/>
</dbReference>
<evidence type="ECO:0000259" key="2">
    <source>
        <dbReference type="Pfam" id="PF24852"/>
    </source>
</evidence>